<evidence type="ECO:0000256" key="1">
    <source>
        <dbReference type="ARBA" id="ARBA00001941"/>
    </source>
</evidence>
<keyword evidence="8" id="KW-0378">Hydrolase</keyword>
<evidence type="ECO:0000256" key="8">
    <source>
        <dbReference type="ARBA" id="ARBA00022801"/>
    </source>
</evidence>
<evidence type="ECO:0000256" key="7">
    <source>
        <dbReference type="ARBA" id="ARBA00022723"/>
    </source>
</evidence>
<comment type="pathway">
    <text evidence="3">Amino-acid biosynthesis; L-lysine biosynthesis via DAP pathway; LL-2,6-diaminopimelate from (S)-tetrahydrodipicolinate (succinylase route): step 3/3.</text>
</comment>
<sequence>MGSIENTPEGISSDDVIELTQALVRIDSSNPDFGSTPGPGESVIANFITKWLKHRDIECHWVESTPGRPSVVGIVRGTGGGQSLMLNGHIDTVTCLGYDGDPLSAEIKDGNMYGRGTADMKSGLAASMLALAGAKSKKLKGDVILAAVADEESESKGTEEVLRAGWRADAAIVAEPTEMALINTHKGFALYEVDIHGVAAHGSRADLGIDAVCKAGYFLVELDKHAQEIQHRFGDEKPETGAPNIHVGMIRGGEEIASYPATCSIQIERRTIAGETAETVRLELLEILQRLEATVPNFSFDLRSTFSRAPFHLPRDNDFVQLVSKHANQAMGVKPTIKGETYWTDMALMDEVGIPGLIWGPKGYGLHAKTEWVEVESVRQLASAFVGIVEDFCK</sequence>
<proteinExistence type="inferred from homology"/>
<dbReference type="EMBL" id="MU251248">
    <property type="protein sequence ID" value="KAG9256356.1"/>
    <property type="molecule type" value="Genomic_DNA"/>
</dbReference>
<keyword evidence="10" id="KW-0170">Cobalt</keyword>
<evidence type="ECO:0000256" key="11">
    <source>
        <dbReference type="ARBA" id="ARBA00051301"/>
    </source>
</evidence>
<evidence type="ECO:0000256" key="5">
    <source>
        <dbReference type="ARBA" id="ARBA00011921"/>
    </source>
</evidence>
<accession>A0A9P7ZR83</accession>
<evidence type="ECO:0000256" key="4">
    <source>
        <dbReference type="ARBA" id="ARBA00006247"/>
    </source>
</evidence>
<evidence type="ECO:0000313" key="14">
    <source>
        <dbReference type="Proteomes" id="UP000887229"/>
    </source>
</evidence>
<dbReference type="EC" id="3.5.1.18" evidence="5"/>
<organism evidence="13 14">
    <name type="scientific">Emericellopsis atlantica</name>
    <dbReference type="NCBI Taxonomy" id="2614577"/>
    <lineage>
        <taxon>Eukaryota</taxon>
        <taxon>Fungi</taxon>
        <taxon>Dikarya</taxon>
        <taxon>Ascomycota</taxon>
        <taxon>Pezizomycotina</taxon>
        <taxon>Sordariomycetes</taxon>
        <taxon>Hypocreomycetidae</taxon>
        <taxon>Hypocreales</taxon>
        <taxon>Bionectriaceae</taxon>
        <taxon>Emericellopsis</taxon>
    </lineage>
</organism>
<dbReference type="InterPro" id="IPR050072">
    <property type="entry name" value="Peptidase_M20A"/>
</dbReference>
<feature type="domain" description="Peptidase M20 dimerisation" evidence="12">
    <location>
        <begin position="184"/>
        <end position="290"/>
    </location>
</feature>
<comment type="cofactor">
    <cofactor evidence="1">
        <name>Co(2+)</name>
        <dbReference type="ChEBI" id="CHEBI:48828"/>
    </cofactor>
</comment>
<evidence type="ECO:0000256" key="2">
    <source>
        <dbReference type="ARBA" id="ARBA00001947"/>
    </source>
</evidence>
<dbReference type="PANTHER" id="PTHR43808">
    <property type="entry name" value="ACETYLORNITHINE DEACETYLASE"/>
    <property type="match status" value="1"/>
</dbReference>
<comment type="cofactor">
    <cofactor evidence="2">
        <name>Zn(2+)</name>
        <dbReference type="ChEBI" id="CHEBI:29105"/>
    </cofactor>
</comment>
<evidence type="ECO:0000256" key="10">
    <source>
        <dbReference type="ARBA" id="ARBA00023285"/>
    </source>
</evidence>
<name>A0A9P7ZR83_9HYPO</name>
<comment type="catalytic activity">
    <reaction evidence="11">
        <text>N-succinyl-(2S,6S)-2,6-diaminopimelate + H2O = (2S,6S)-2,6-diaminopimelate + succinate</text>
        <dbReference type="Rhea" id="RHEA:22608"/>
        <dbReference type="ChEBI" id="CHEBI:15377"/>
        <dbReference type="ChEBI" id="CHEBI:30031"/>
        <dbReference type="ChEBI" id="CHEBI:57609"/>
        <dbReference type="ChEBI" id="CHEBI:58087"/>
        <dbReference type="EC" id="3.5.1.18"/>
    </reaction>
</comment>
<evidence type="ECO:0000259" key="12">
    <source>
        <dbReference type="Pfam" id="PF07687"/>
    </source>
</evidence>
<evidence type="ECO:0000256" key="9">
    <source>
        <dbReference type="ARBA" id="ARBA00022833"/>
    </source>
</evidence>
<gene>
    <name evidence="13" type="ORF">F5Z01DRAFT_720503</name>
</gene>
<dbReference type="NCBIfam" id="TIGR01910">
    <property type="entry name" value="DapE-ArgE"/>
    <property type="match status" value="1"/>
</dbReference>
<dbReference type="PROSITE" id="PS00758">
    <property type="entry name" value="ARGE_DAPE_CPG2_1"/>
    <property type="match status" value="1"/>
</dbReference>
<keyword evidence="14" id="KW-1185">Reference proteome</keyword>
<evidence type="ECO:0000256" key="3">
    <source>
        <dbReference type="ARBA" id="ARBA00005130"/>
    </source>
</evidence>
<dbReference type="Gene3D" id="3.40.630.10">
    <property type="entry name" value="Zn peptidases"/>
    <property type="match status" value="2"/>
</dbReference>
<dbReference type="InterPro" id="IPR001261">
    <property type="entry name" value="ArgE/DapE_CS"/>
</dbReference>
<dbReference type="Pfam" id="PF01546">
    <property type="entry name" value="Peptidase_M20"/>
    <property type="match status" value="1"/>
</dbReference>
<dbReference type="GeneID" id="70297481"/>
<protein>
    <recommendedName>
        <fullName evidence="6">Probable succinyl-diaminopimelate desuccinylase</fullName>
        <ecNumber evidence="5">3.5.1.18</ecNumber>
    </recommendedName>
</protein>
<dbReference type="AlphaFoldDB" id="A0A9P7ZR83"/>
<dbReference type="OrthoDB" id="10059875at2759"/>
<comment type="similarity">
    <text evidence="4">Belongs to the peptidase M20A family.</text>
</comment>
<evidence type="ECO:0000256" key="6">
    <source>
        <dbReference type="ARBA" id="ARBA00016853"/>
    </source>
</evidence>
<dbReference type="GO" id="GO:0046872">
    <property type="term" value="F:metal ion binding"/>
    <property type="evidence" value="ECO:0007669"/>
    <property type="project" value="UniProtKB-KW"/>
</dbReference>
<dbReference type="Proteomes" id="UP000887229">
    <property type="component" value="Unassembled WGS sequence"/>
</dbReference>
<keyword evidence="9" id="KW-0862">Zinc</keyword>
<comment type="caution">
    <text evidence="13">The sequence shown here is derived from an EMBL/GenBank/DDBJ whole genome shotgun (WGS) entry which is preliminary data.</text>
</comment>
<dbReference type="RefSeq" id="XP_046120280.1">
    <property type="nucleotide sequence ID" value="XM_046266578.1"/>
</dbReference>
<dbReference type="GO" id="GO:0009014">
    <property type="term" value="F:succinyl-diaminopimelate desuccinylase activity"/>
    <property type="evidence" value="ECO:0007669"/>
    <property type="project" value="UniProtKB-EC"/>
</dbReference>
<keyword evidence="7" id="KW-0479">Metal-binding</keyword>
<dbReference type="InterPro" id="IPR011650">
    <property type="entry name" value="Peptidase_M20_dimer"/>
</dbReference>
<evidence type="ECO:0000313" key="13">
    <source>
        <dbReference type="EMBL" id="KAG9256356.1"/>
    </source>
</evidence>
<dbReference type="Pfam" id="PF07687">
    <property type="entry name" value="M20_dimer"/>
    <property type="match status" value="1"/>
</dbReference>
<dbReference type="SUPFAM" id="SSF55031">
    <property type="entry name" value="Bacterial exopeptidase dimerisation domain"/>
    <property type="match status" value="1"/>
</dbReference>
<dbReference type="PROSITE" id="PS00759">
    <property type="entry name" value="ARGE_DAPE_CPG2_2"/>
    <property type="match status" value="1"/>
</dbReference>
<dbReference type="InterPro" id="IPR002933">
    <property type="entry name" value="Peptidase_M20"/>
</dbReference>
<dbReference type="InterPro" id="IPR010182">
    <property type="entry name" value="ArgE/DapE"/>
</dbReference>
<dbReference type="SUPFAM" id="SSF53187">
    <property type="entry name" value="Zn-dependent exopeptidases"/>
    <property type="match status" value="1"/>
</dbReference>
<dbReference type="PANTHER" id="PTHR43808:SF25">
    <property type="entry name" value="PEPTIDASE M20 DIMERISATION DOMAIN-CONTAINING PROTEIN"/>
    <property type="match status" value="1"/>
</dbReference>
<dbReference type="InterPro" id="IPR036264">
    <property type="entry name" value="Bact_exopeptidase_dim_dom"/>
</dbReference>
<dbReference type="Gene3D" id="3.30.70.360">
    <property type="match status" value="1"/>
</dbReference>
<reference evidence="13" key="1">
    <citation type="journal article" date="2021" name="IMA Fungus">
        <title>Genomic characterization of three marine fungi, including Emericellopsis atlantica sp. nov. with signatures of a generalist lifestyle and marine biomass degradation.</title>
        <authorList>
            <person name="Hagestad O.C."/>
            <person name="Hou L."/>
            <person name="Andersen J.H."/>
            <person name="Hansen E.H."/>
            <person name="Altermark B."/>
            <person name="Li C."/>
            <person name="Kuhnert E."/>
            <person name="Cox R.J."/>
            <person name="Crous P.W."/>
            <person name="Spatafora J.W."/>
            <person name="Lail K."/>
            <person name="Amirebrahimi M."/>
            <person name="Lipzen A."/>
            <person name="Pangilinan J."/>
            <person name="Andreopoulos W."/>
            <person name="Hayes R.D."/>
            <person name="Ng V."/>
            <person name="Grigoriev I.V."/>
            <person name="Jackson S.A."/>
            <person name="Sutton T.D.S."/>
            <person name="Dobson A.D.W."/>
            <person name="Rama T."/>
        </authorList>
    </citation>
    <scope>NUCLEOTIDE SEQUENCE</scope>
    <source>
        <strain evidence="13">TS7</strain>
    </source>
</reference>